<feature type="domain" description="CRAL-TRIO" evidence="9">
    <location>
        <begin position="152"/>
        <end position="326"/>
    </location>
</feature>
<dbReference type="InterPro" id="IPR036273">
    <property type="entry name" value="CRAL/TRIO_N_dom_sf"/>
</dbReference>
<dbReference type="EMBL" id="JAYMYS010000001">
    <property type="protein sequence ID" value="KAK7409811.1"/>
    <property type="molecule type" value="Genomic_DNA"/>
</dbReference>
<dbReference type="SMART" id="SM00516">
    <property type="entry name" value="SEC14"/>
    <property type="match status" value="1"/>
</dbReference>
<dbReference type="SUPFAM" id="SSF46938">
    <property type="entry name" value="CRAL/TRIO N-terminal domain"/>
    <property type="match status" value="1"/>
</dbReference>
<organism evidence="10 11">
    <name type="scientific">Psophocarpus tetragonolobus</name>
    <name type="common">Winged bean</name>
    <name type="synonym">Dolichos tetragonolobus</name>
    <dbReference type="NCBI Taxonomy" id="3891"/>
    <lineage>
        <taxon>Eukaryota</taxon>
        <taxon>Viridiplantae</taxon>
        <taxon>Streptophyta</taxon>
        <taxon>Embryophyta</taxon>
        <taxon>Tracheophyta</taxon>
        <taxon>Spermatophyta</taxon>
        <taxon>Magnoliopsida</taxon>
        <taxon>eudicotyledons</taxon>
        <taxon>Gunneridae</taxon>
        <taxon>Pentapetalae</taxon>
        <taxon>rosids</taxon>
        <taxon>fabids</taxon>
        <taxon>Fabales</taxon>
        <taxon>Fabaceae</taxon>
        <taxon>Papilionoideae</taxon>
        <taxon>50 kb inversion clade</taxon>
        <taxon>NPAAA clade</taxon>
        <taxon>indigoferoid/millettioid clade</taxon>
        <taxon>Phaseoleae</taxon>
        <taxon>Psophocarpus</taxon>
    </lineage>
</organism>
<dbReference type="PRINTS" id="PR00180">
    <property type="entry name" value="CRETINALDHBP"/>
</dbReference>
<evidence type="ECO:0000256" key="3">
    <source>
        <dbReference type="ARBA" id="ARBA00022448"/>
    </source>
</evidence>
<comment type="similarity">
    <text evidence="7">Belongs to the SFH family.</text>
</comment>
<evidence type="ECO:0000256" key="7">
    <source>
        <dbReference type="ARBA" id="ARBA00038020"/>
    </source>
</evidence>
<accession>A0AAN9T7H4</accession>
<dbReference type="GO" id="GO:0005886">
    <property type="term" value="C:plasma membrane"/>
    <property type="evidence" value="ECO:0007669"/>
    <property type="project" value="UniProtKB-SubCell"/>
</dbReference>
<protein>
    <recommendedName>
        <fullName evidence="9">CRAL-TRIO domain-containing protein</fullName>
    </recommendedName>
</protein>
<comment type="caution">
    <text evidence="10">The sequence shown here is derived from an EMBL/GenBank/DDBJ whole genome shotgun (WGS) entry which is preliminary data.</text>
</comment>
<evidence type="ECO:0000256" key="6">
    <source>
        <dbReference type="ARBA" id="ARBA00023054"/>
    </source>
</evidence>
<proteinExistence type="inferred from homology"/>
<dbReference type="PANTHER" id="PTHR45657:SF5">
    <property type="entry name" value="PHOSPHATIDYLINOSITOL_PHOSPHATIDYLCHOLINE TRANSFER PROTEIN SFH6"/>
    <property type="match status" value="1"/>
</dbReference>
<dbReference type="InterPro" id="IPR011074">
    <property type="entry name" value="CRAL/TRIO_N_dom"/>
</dbReference>
<dbReference type="GO" id="GO:0000139">
    <property type="term" value="C:Golgi membrane"/>
    <property type="evidence" value="ECO:0007669"/>
    <property type="project" value="UniProtKB-SubCell"/>
</dbReference>
<dbReference type="InterPro" id="IPR001251">
    <property type="entry name" value="CRAL-TRIO_dom"/>
</dbReference>
<reference evidence="10 11" key="1">
    <citation type="submission" date="2024-01" db="EMBL/GenBank/DDBJ databases">
        <title>The genomes of 5 underutilized Papilionoideae crops provide insights into root nodulation and disease resistanc.</title>
        <authorList>
            <person name="Jiang F."/>
        </authorList>
    </citation>
    <scope>NUCLEOTIDE SEQUENCE [LARGE SCALE GENOMIC DNA]</scope>
    <source>
        <strain evidence="10">DUOXIRENSHENG_FW03</strain>
        <tissue evidence="10">Leaves</tissue>
    </source>
</reference>
<comment type="subcellular location">
    <subcellularLocation>
        <location evidence="1">Cell membrane</location>
        <topology evidence="1">Peripheral membrane protein</topology>
    </subcellularLocation>
    <subcellularLocation>
        <location evidence="2">Golgi apparatus membrane</location>
        <topology evidence="2">Peripheral membrane protein</topology>
    </subcellularLocation>
</comment>
<evidence type="ECO:0000313" key="10">
    <source>
        <dbReference type="EMBL" id="KAK7409811.1"/>
    </source>
</evidence>
<sequence length="624" mass="71084">MSGPLDRFARPCFEGFSGSDEKRERRSDFENSEDERRTRIGSLKKKALNASSKFKHSLRKKSSRRKSDGRVSSVSIEDVRDFEELQAVDAFRQSLLMDELLPEAFDDYHMMLRFLKARKFDIDKAKHMWTDMLQWRKEFGADTIMQDFEFMELDEVVNYYPHGHHGVDKEGRPVYIERLGKVDPNKLMQVTTMDRYVKYHVQEFEKAFAIKFPACSIAAKRHIDSSTTILDVHGVGLKNFTKSARELITRLQKIDGDNYPETLCQMFIINAGPGFRLLWNTVKSFLDPKTTSKIHVLGNKYQSKLLEVIDASELPEFLGGTCTCEDQGGCLKSDKGPWKNPEIFKMVLNGGAWRSKQVVKVLNNERKVIVYAKPGYTTVKGSDTSTAESGSEAEDISSPKAMKSYSHLRLTPVHEEAKIVGKSSYASNMSGYDEYVPMVDIPVDASWKKQASIQRSYTSKGAPLPDTQKIPEGLKARIWVALSLFFLTVLTLLRQVPYRLTKKLPAFSSNYDKSTSEPPSDTANTEILPPSSTPPCTEENLLPSMLKRLGELEEKVDTLQSKQSEMPYDKEELLNAAVCRVDALEAELIATKKALYEALMRQEELLAYIDRQEEAKLRKKKFCW</sequence>
<feature type="region of interest" description="Disordered" evidence="8">
    <location>
        <begin position="1"/>
        <end position="70"/>
    </location>
</feature>
<dbReference type="Pfam" id="PF00650">
    <property type="entry name" value="CRAL_TRIO"/>
    <property type="match status" value="1"/>
</dbReference>
<evidence type="ECO:0000259" key="9">
    <source>
        <dbReference type="PROSITE" id="PS50191"/>
    </source>
</evidence>
<dbReference type="CDD" id="cd00170">
    <property type="entry name" value="SEC14"/>
    <property type="match status" value="1"/>
</dbReference>
<dbReference type="PROSITE" id="PS50191">
    <property type="entry name" value="CRAL_TRIO"/>
    <property type="match status" value="1"/>
</dbReference>
<dbReference type="FunFam" id="3.40.525.10:FF:000011">
    <property type="entry name" value="SEC14 cytosolic factor"/>
    <property type="match status" value="1"/>
</dbReference>
<dbReference type="PANTHER" id="PTHR45657">
    <property type="entry name" value="CRAL-TRIO DOMAIN-CONTAINING PROTEIN YKL091C-RELATED"/>
    <property type="match status" value="1"/>
</dbReference>
<evidence type="ECO:0000256" key="1">
    <source>
        <dbReference type="ARBA" id="ARBA00004202"/>
    </source>
</evidence>
<dbReference type="Gene3D" id="3.40.525.10">
    <property type="entry name" value="CRAL-TRIO lipid binding domain"/>
    <property type="match status" value="1"/>
</dbReference>
<evidence type="ECO:0000256" key="5">
    <source>
        <dbReference type="ARBA" id="ARBA00023034"/>
    </source>
</evidence>
<feature type="compositionally biased region" description="Polar residues" evidence="8">
    <location>
        <begin position="509"/>
        <end position="525"/>
    </location>
</feature>
<dbReference type="InterPro" id="IPR051026">
    <property type="entry name" value="PI/PC_transfer"/>
</dbReference>
<evidence type="ECO:0000256" key="2">
    <source>
        <dbReference type="ARBA" id="ARBA00004395"/>
    </source>
</evidence>
<feature type="compositionally biased region" description="Basic and acidic residues" evidence="8">
    <location>
        <begin position="19"/>
        <end position="38"/>
    </location>
</feature>
<keyword evidence="5" id="KW-0333">Golgi apparatus</keyword>
<dbReference type="AlphaFoldDB" id="A0AAN9T7H4"/>
<gene>
    <name evidence="10" type="ORF">VNO78_00147</name>
</gene>
<keyword evidence="11" id="KW-1185">Reference proteome</keyword>
<keyword evidence="4" id="KW-0653">Protein transport</keyword>
<dbReference type="GO" id="GO:0015031">
    <property type="term" value="P:protein transport"/>
    <property type="evidence" value="ECO:0007669"/>
    <property type="project" value="UniProtKB-KW"/>
</dbReference>
<evidence type="ECO:0000256" key="8">
    <source>
        <dbReference type="SAM" id="MobiDB-lite"/>
    </source>
</evidence>
<evidence type="ECO:0000256" key="4">
    <source>
        <dbReference type="ARBA" id="ARBA00022927"/>
    </source>
</evidence>
<dbReference type="Gene3D" id="1.10.8.20">
    <property type="entry name" value="N-terminal domain of phosphatidylinositol transfer protein sec14p"/>
    <property type="match status" value="1"/>
</dbReference>
<dbReference type="SUPFAM" id="SSF52087">
    <property type="entry name" value="CRAL/TRIO domain"/>
    <property type="match status" value="1"/>
</dbReference>
<keyword evidence="3" id="KW-0813">Transport</keyword>
<name>A0AAN9T7H4_PSOTE</name>
<dbReference type="InterPro" id="IPR036865">
    <property type="entry name" value="CRAL-TRIO_dom_sf"/>
</dbReference>
<dbReference type="Pfam" id="PF03765">
    <property type="entry name" value="CRAL_TRIO_N"/>
    <property type="match status" value="1"/>
</dbReference>
<feature type="compositionally biased region" description="Basic residues" evidence="8">
    <location>
        <begin position="42"/>
        <end position="64"/>
    </location>
</feature>
<keyword evidence="6" id="KW-0175">Coiled coil</keyword>
<feature type="region of interest" description="Disordered" evidence="8">
    <location>
        <begin position="509"/>
        <end position="536"/>
    </location>
</feature>
<dbReference type="Proteomes" id="UP001386955">
    <property type="component" value="Unassembled WGS sequence"/>
</dbReference>
<evidence type="ECO:0000313" key="11">
    <source>
        <dbReference type="Proteomes" id="UP001386955"/>
    </source>
</evidence>
<dbReference type="SMART" id="SM01100">
    <property type="entry name" value="CRAL_TRIO_N"/>
    <property type="match status" value="1"/>
</dbReference>